<comment type="caution">
    <text evidence="1">The sequence shown here is derived from an EMBL/GenBank/DDBJ whole genome shotgun (WGS) entry which is preliminary data.</text>
</comment>
<evidence type="ECO:0000313" key="2">
    <source>
        <dbReference type="Proteomes" id="UP001056120"/>
    </source>
</evidence>
<dbReference type="EMBL" id="CM042020">
    <property type="protein sequence ID" value="KAI3820970.1"/>
    <property type="molecule type" value="Genomic_DNA"/>
</dbReference>
<dbReference type="Proteomes" id="UP001056120">
    <property type="component" value="Linkage Group LG03"/>
</dbReference>
<reference evidence="2" key="1">
    <citation type="journal article" date="2022" name="Mol. Ecol. Resour.">
        <title>The genomes of chicory, endive, great burdock and yacon provide insights into Asteraceae palaeo-polyploidization history and plant inulin production.</title>
        <authorList>
            <person name="Fan W."/>
            <person name="Wang S."/>
            <person name="Wang H."/>
            <person name="Wang A."/>
            <person name="Jiang F."/>
            <person name="Liu H."/>
            <person name="Zhao H."/>
            <person name="Xu D."/>
            <person name="Zhang Y."/>
        </authorList>
    </citation>
    <scope>NUCLEOTIDE SEQUENCE [LARGE SCALE GENOMIC DNA]</scope>
    <source>
        <strain evidence="2">cv. Yunnan</strain>
    </source>
</reference>
<reference evidence="1 2" key="2">
    <citation type="journal article" date="2022" name="Mol. Ecol. Resour.">
        <title>The genomes of chicory, endive, great burdock and yacon provide insights into Asteraceae paleo-polyploidization history and plant inulin production.</title>
        <authorList>
            <person name="Fan W."/>
            <person name="Wang S."/>
            <person name="Wang H."/>
            <person name="Wang A."/>
            <person name="Jiang F."/>
            <person name="Liu H."/>
            <person name="Zhao H."/>
            <person name="Xu D."/>
            <person name="Zhang Y."/>
        </authorList>
    </citation>
    <scope>NUCLEOTIDE SEQUENCE [LARGE SCALE GENOMIC DNA]</scope>
    <source>
        <strain evidence="2">cv. Yunnan</strain>
        <tissue evidence="1">Leaves</tissue>
    </source>
</reference>
<sequence>MARSGVPVTSETTSYEEPDYETNIQEEIMQEDVIINKQMTMVEPLPCNSDSRPVTKHISELFYGSHKPRDRAHHSKDHFSWKKQRSSNEDYVTKKSYRAESWTSGRITSPDSSATPLRNHIPSLQHEESKPTSNFFEIR</sequence>
<keyword evidence="2" id="KW-1185">Reference proteome</keyword>
<protein>
    <submittedName>
        <fullName evidence="1">Uncharacterized protein</fullName>
    </submittedName>
</protein>
<gene>
    <name evidence="1" type="ORF">L1987_08526</name>
</gene>
<name>A0ACB9JN55_9ASTR</name>
<accession>A0ACB9JN55</accession>
<proteinExistence type="predicted"/>
<organism evidence="1 2">
    <name type="scientific">Smallanthus sonchifolius</name>
    <dbReference type="NCBI Taxonomy" id="185202"/>
    <lineage>
        <taxon>Eukaryota</taxon>
        <taxon>Viridiplantae</taxon>
        <taxon>Streptophyta</taxon>
        <taxon>Embryophyta</taxon>
        <taxon>Tracheophyta</taxon>
        <taxon>Spermatophyta</taxon>
        <taxon>Magnoliopsida</taxon>
        <taxon>eudicotyledons</taxon>
        <taxon>Gunneridae</taxon>
        <taxon>Pentapetalae</taxon>
        <taxon>asterids</taxon>
        <taxon>campanulids</taxon>
        <taxon>Asterales</taxon>
        <taxon>Asteraceae</taxon>
        <taxon>Asteroideae</taxon>
        <taxon>Heliantheae alliance</taxon>
        <taxon>Millerieae</taxon>
        <taxon>Smallanthus</taxon>
    </lineage>
</organism>
<evidence type="ECO:0000313" key="1">
    <source>
        <dbReference type="EMBL" id="KAI3820970.1"/>
    </source>
</evidence>